<organism evidence="1 2">
    <name type="scientific">Sphingomonas oleivorans</name>
    <dbReference type="NCBI Taxonomy" id="1735121"/>
    <lineage>
        <taxon>Bacteria</taxon>
        <taxon>Pseudomonadati</taxon>
        <taxon>Pseudomonadota</taxon>
        <taxon>Alphaproteobacteria</taxon>
        <taxon>Sphingomonadales</taxon>
        <taxon>Sphingomonadaceae</taxon>
        <taxon>Sphingomonas</taxon>
    </lineage>
</organism>
<dbReference type="Proteomes" id="UP000244162">
    <property type="component" value="Unassembled WGS sequence"/>
</dbReference>
<evidence type="ECO:0000313" key="2">
    <source>
        <dbReference type="Proteomes" id="UP000244162"/>
    </source>
</evidence>
<accession>A0A2T5FWX2</accession>
<dbReference type="RefSeq" id="WP_107968673.1">
    <property type="nucleotide sequence ID" value="NZ_NWBU01000010.1"/>
</dbReference>
<keyword evidence="2" id="KW-1185">Reference proteome</keyword>
<sequence length="76" mass="8597">MPSADDRPEMQLTPEADMIAEWKHPLQTIQAYVEAVGRWSRHDPVNCDEIECALDGIEAALDQARLLLAHVRARQC</sequence>
<evidence type="ECO:0000313" key="1">
    <source>
        <dbReference type="EMBL" id="PTQ10269.1"/>
    </source>
</evidence>
<proteinExistence type="predicted"/>
<reference evidence="1 2" key="1">
    <citation type="submission" date="2017-09" db="EMBL/GenBank/DDBJ databases">
        <title>Sphingomonas panjinensis sp.nov., isolated from oil-contaminated soil.</title>
        <authorList>
            <person name="Wang L."/>
            <person name="Chen L."/>
        </authorList>
    </citation>
    <scope>NUCLEOTIDE SEQUENCE [LARGE SCALE GENOMIC DNA]</scope>
    <source>
        <strain evidence="1 2">FW-11</strain>
    </source>
</reference>
<comment type="caution">
    <text evidence="1">The sequence shown here is derived from an EMBL/GenBank/DDBJ whole genome shotgun (WGS) entry which is preliminary data.</text>
</comment>
<gene>
    <name evidence="1" type="ORF">CLG96_14295</name>
</gene>
<dbReference type="AlphaFoldDB" id="A0A2T5FWX2"/>
<protein>
    <submittedName>
        <fullName evidence="1">Uncharacterized protein</fullName>
    </submittedName>
</protein>
<dbReference type="EMBL" id="NWBU01000010">
    <property type="protein sequence ID" value="PTQ10269.1"/>
    <property type="molecule type" value="Genomic_DNA"/>
</dbReference>
<name>A0A2T5FWX2_9SPHN</name>